<protein>
    <submittedName>
        <fullName evidence="1">Uncharacterized protein</fullName>
    </submittedName>
</protein>
<comment type="caution">
    <text evidence="1">The sequence shown here is derived from an EMBL/GenBank/DDBJ whole genome shotgun (WGS) entry which is preliminary data.</text>
</comment>
<dbReference type="EMBL" id="VULX01000011">
    <property type="protein sequence ID" value="MSR91524.1"/>
    <property type="molecule type" value="Genomic_DNA"/>
</dbReference>
<evidence type="ECO:0000313" key="2">
    <source>
        <dbReference type="Proteomes" id="UP000460287"/>
    </source>
</evidence>
<dbReference type="Proteomes" id="UP000460287">
    <property type="component" value="Unassembled WGS sequence"/>
</dbReference>
<organism evidence="1 2">
    <name type="scientific">Inconstantimicrobium porci</name>
    <dbReference type="NCBI Taxonomy" id="2652291"/>
    <lineage>
        <taxon>Bacteria</taxon>
        <taxon>Bacillati</taxon>
        <taxon>Bacillota</taxon>
        <taxon>Clostridia</taxon>
        <taxon>Eubacteriales</taxon>
        <taxon>Clostridiaceae</taxon>
        <taxon>Inconstantimicrobium</taxon>
    </lineage>
</organism>
<evidence type="ECO:0000313" key="1">
    <source>
        <dbReference type="EMBL" id="MSR91524.1"/>
    </source>
</evidence>
<dbReference type="AlphaFoldDB" id="A0A7X2MYP7"/>
<dbReference type="RefSeq" id="WP_154531413.1">
    <property type="nucleotide sequence ID" value="NZ_VULX01000011.1"/>
</dbReference>
<gene>
    <name evidence="1" type="ORF">FYJ33_08905</name>
</gene>
<proteinExistence type="predicted"/>
<name>A0A7X2MYP7_9CLOT</name>
<sequence length="72" mass="8387">MCDHIGRYLYLTTEGDDFEGRGFEPDLLVNSKDALDRTLKMIKYYNINERHMKKRLGETVRNDVGFGICLSL</sequence>
<accession>A0A7X2MYP7</accession>
<keyword evidence="2" id="KW-1185">Reference proteome</keyword>
<reference evidence="1 2" key="1">
    <citation type="submission" date="2019-08" db="EMBL/GenBank/DDBJ databases">
        <title>In-depth cultivation of the pig gut microbiome towards novel bacterial diversity and tailored functional studies.</title>
        <authorList>
            <person name="Wylensek D."/>
            <person name="Hitch T.C.A."/>
            <person name="Clavel T."/>
        </authorList>
    </citation>
    <scope>NUCLEOTIDE SEQUENCE [LARGE SCALE GENOMIC DNA]</scope>
    <source>
        <strain evidence="1 2">WCA-383-APC-5B</strain>
    </source>
</reference>